<feature type="transmembrane region" description="Helical" evidence="1">
    <location>
        <begin position="12"/>
        <end position="29"/>
    </location>
</feature>
<protein>
    <submittedName>
        <fullName evidence="2">Tetratricopeptide repeat-containing protein</fullName>
    </submittedName>
</protein>
<dbReference type="EMBL" id="UHJL01000004">
    <property type="protein sequence ID" value="SUQ25857.1"/>
    <property type="molecule type" value="Genomic_DNA"/>
</dbReference>
<evidence type="ECO:0000313" key="3">
    <source>
        <dbReference type="Proteomes" id="UP000255423"/>
    </source>
</evidence>
<evidence type="ECO:0000256" key="1">
    <source>
        <dbReference type="SAM" id="Phobius"/>
    </source>
</evidence>
<dbReference type="Gene3D" id="1.25.40.10">
    <property type="entry name" value="Tetratricopeptide repeat domain"/>
    <property type="match status" value="1"/>
</dbReference>
<dbReference type="Proteomes" id="UP000255423">
    <property type="component" value="Unassembled WGS sequence"/>
</dbReference>
<accession>A0A380S7L7</accession>
<name>A0A380S7L7_FIBSU</name>
<evidence type="ECO:0000313" key="2">
    <source>
        <dbReference type="EMBL" id="SUQ25857.1"/>
    </source>
</evidence>
<dbReference type="Pfam" id="PF13432">
    <property type="entry name" value="TPR_16"/>
    <property type="match status" value="2"/>
</dbReference>
<gene>
    <name evidence="2" type="ORF">SAMN05661053_2652</name>
</gene>
<reference evidence="2 3" key="1">
    <citation type="submission" date="2017-08" db="EMBL/GenBank/DDBJ databases">
        <authorList>
            <person name="de Groot N.N."/>
        </authorList>
    </citation>
    <scope>NUCLEOTIDE SEQUENCE [LARGE SCALE GENOMIC DNA]</scope>
    <source>
        <strain evidence="2 3">HM2</strain>
    </source>
</reference>
<keyword evidence="1" id="KW-0812">Transmembrane</keyword>
<dbReference type="SUPFAM" id="SSF48452">
    <property type="entry name" value="TPR-like"/>
    <property type="match status" value="1"/>
</dbReference>
<proteinExistence type="predicted"/>
<organism evidence="2 3">
    <name type="scientific">Fibrobacter succinogenes</name>
    <name type="common">Bacteroides succinogenes</name>
    <dbReference type="NCBI Taxonomy" id="833"/>
    <lineage>
        <taxon>Bacteria</taxon>
        <taxon>Pseudomonadati</taxon>
        <taxon>Fibrobacterota</taxon>
        <taxon>Fibrobacteria</taxon>
        <taxon>Fibrobacterales</taxon>
        <taxon>Fibrobacteraceae</taxon>
        <taxon>Fibrobacter</taxon>
    </lineage>
</organism>
<sequence>MSNPSSAPRTAAYLFLIFFFGALLAYGGFKLYNKYGPSKTVVGEIPFGLEAGTSVPNGDAPNFKADVERLPVQAQAEFRRAGELSRSGATKAAYEIYDALVLLYPNVDAAVWGEVNTLFHMDSVTEVMRDRAELLIGRLMARYPNTGISFYLDSRKSLLAGNLTVAVELAKMASSRAPSIYEIRLWYAELLLKNSNMKDAANECRAAISLSSGDSQRAFELLAKVYHDDGILDSAALVVDYALTQFPLSSDLMLLRGYLAEYNGKFDVAEKTYQRILAFRPDFEKARRAMATIGEKNAPGKNGHYAGSSRDRAQLACDILAPLVERYPENLPLREALGTAYTKAHMFDMARREFNYILKNDPDYPDIKSRLNELEQVRRVAIEEYNNGLTANLNRAVDSLRGSLMPEKKHDFSTKLGHYLVRYGASSLEFFRKYSMANFKQVKRFVWQESFYENPYQHTYTVVFDSLNRFKEVHVVVFDSASNSNHLGVAPEIFTRLLKQNSRISGISNNTGETDCGDGTIMDAAVWETRDNFEILARIVGKPAEVRMVRLDRNTLPPSGLKLCDYLPLLMEF</sequence>
<dbReference type="AlphaFoldDB" id="A0A380S7L7"/>
<dbReference type="InterPro" id="IPR011990">
    <property type="entry name" value="TPR-like_helical_dom_sf"/>
</dbReference>
<dbReference type="RefSeq" id="WP_109573504.1">
    <property type="nucleotide sequence ID" value="NZ_UHJL01000004.1"/>
</dbReference>
<keyword evidence="1" id="KW-0472">Membrane</keyword>
<keyword evidence="1" id="KW-1133">Transmembrane helix</keyword>